<dbReference type="PANTHER" id="PTHR46438">
    <property type="entry name" value="ALPHA/BETA-HYDROLASES SUPERFAMILY PROTEIN"/>
    <property type="match status" value="1"/>
</dbReference>
<dbReference type="SUPFAM" id="SSF53474">
    <property type="entry name" value="alpha/beta-Hydrolases"/>
    <property type="match status" value="1"/>
</dbReference>
<evidence type="ECO:0000259" key="1">
    <source>
        <dbReference type="Pfam" id="PF00561"/>
    </source>
</evidence>
<dbReference type="RefSeq" id="WP_345505889.1">
    <property type="nucleotide sequence ID" value="NZ_BAABIW010000006.1"/>
</dbReference>
<proteinExistence type="predicted"/>
<keyword evidence="2" id="KW-0378">Hydrolase</keyword>
<protein>
    <submittedName>
        <fullName evidence="2">Alpha/beta fold hydrolase</fullName>
    </submittedName>
</protein>
<dbReference type="PANTHER" id="PTHR46438:SF11">
    <property type="entry name" value="LIPASE-RELATED"/>
    <property type="match status" value="1"/>
</dbReference>
<feature type="domain" description="AB hydrolase-1" evidence="1">
    <location>
        <begin position="50"/>
        <end position="301"/>
    </location>
</feature>
<sequence length="333" mass="35186">MAARADRLNPGPPEHLAAPWGATSHVADLGGPVHWVEFGDGEPAPSDGLPPLVLVHGLGGSHLNWVGIGPALAQRRRVVALDLPGFGLSPAAGRRTGVHHNAALLSRFVHEVLGRPVVLVGNSMGGMVSLLLADRRPEQVAGLVLVDPALPNPGARPDPQVAATFALYAVPRVGELVLSRYATRYTDRQRVLGTVALCFADPALADPAVVDAGVELAAWRRSLPDPEAEFLGAARSLLRVLRGRRDYDRVVRTVEAPVLLVHGTRDRLVPVSAAKRAARLNPGWRTAYLDGVGHTPQLEAPDAVLEVLEPWLESLGTAPHHGEGHGEGSSAVS</sequence>
<dbReference type="GO" id="GO:0016787">
    <property type="term" value="F:hydrolase activity"/>
    <property type="evidence" value="ECO:0007669"/>
    <property type="project" value="UniProtKB-KW"/>
</dbReference>
<reference evidence="3" key="1">
    <citation type="journal article" date="2019" name="Int. J. Syst. Evol. Microbiol.">
        <title>The Global Catalogue of Microorganisms (GCM) 10K type strain sequencing project: providing services to taxonomists for standard genome sequencing and annotation.</title>
        <authorList>
            <consortium name="The Broad Institute Genomics Platform"/>
            <consortium name="The Broad Institute Genome Sequencing Center for Infectious Disease"/>
            <person name="Wu L."/>
            <person name="Ma J."/>
        </authorList>
    </citation>
    <scope>NUCLEOTIDE SEQUENCE [LARGE SCALE GENOMIC DNA]</scope>
    <source>
        <strain evidence="3">JCM 17687</strain>
    </source>
</reference>
<keyword evidence="3" id="KW-1185">Reference proteome</keyword>
<comment type="caution">
    <text evidence="2">The sequence shown here is derived from an EMBL/GenBank/DDBJ whole genome shotgun (WGS) entry which is preliminary data.</text>
</comment>
<accession>A0ABP9J2I5</accession>
<dbReference type="Gene3D" id="3.40.50.1820">
    <property type="entry name" value="alpha/beta hydrolase"/>
    <property type="match status" value="1"/>
</dbReference>
<dbReference type="Pfam" id="PF00561">
    <property type="entry name" value="Abhydrolase_1"/>
    <property type="match status" value="1"/>
</dbReference>
<organism evidence="2 3">
    <name type="scientific">Terrabacter aeriphilus</name>
    <dbReference type="NCBI Taxonomy" id="515662"/>
    <lineage>
        <taxon>Bacteria</taxon>
        <taxon>Bacillati</taxon>
        <taxon>Actinomycetota</taxon>
        <taxon>Actinomycetes</taxon>
        <taxon>Micrococcales</taxon>
        <taxon>Intrasporangiaceae</taxon>
        <taxon>Terrabacter</taxon>
    </lineage>
</organism>
<dbReference type="PRINTS" id="PR00111">
    <property type="entry name" value="ABHYDROLASE"/>
</dbReference>
<dbReference type="Proteomes" id="UP001500427">
    <property type="component" value="Unassembled WGS sequence"/>
</dbReference>
<evidence type="ECO:0000313" key="2">
    <source>
        <dbReference type="EMBL" id="GAA5018563.1"/>
    </source>
</evidence>
<dbReference type="InterPro" id="IPR029058">
    <property type="entry name" value="AB_hydrolase_fold"/>
</dbReference>
<dbReference type="EMBL" id="BAABIW010000006">
    <property type="protein sequence ID" value="GAA5018563.1"/>
    <property type="molecule type" value="Genomic_DNA"/>
</dbReference>
<dbReference type="InterPro" id="IPR000073">
    <property type="entry name" value="AB_hydrolase_1"/>
</dbReference>
<gene>
    <name evidence="2" type="ORF">GCM10023258_05430</name>
</gene>
<evidence type="ECO:0000313" key="3">
    <source>
        <dbReference type="Proteomes" id="UP001500427"/>
    </source>
</evidence>
<name>A0ABP9J2I5_9MICO</name>